<feature type="region of interest" description="Disordered" evidence="1">
    <location>
        <begin position="42"/>
        <end position="67"/>
    </location>
</feature>
<dbReference type="AlphaFoldDB" id="A0A5B7DXL7"/>
<evidence type="ECO:0000313" key="3">
    <source>
        <dbReference type="Proteomes" id="UP000324222"/>
    </source>
</evidence>
<dbReference type="Proteomes" id="UP000324222">
    <property type="component" value="Unassembled WGS sequence"/>
</dbReference>
<accession>A0A5B7DXL7</accession>
<keyword evidence="3" id="KW-1185">Reference proteome</keyword>
<organism evidence="2 3">
    <name type="scientific">Portunus trituberculatus</name>
    <name type="common">Swimming crab</name>
    <name type="synonym">Neptunus trituberculatus</name>
    <dbReference type="NCBI Taxonomy" id="210409"/>
    <lineage>
        <taxon>Eukaryota</taxon>
        <taxon>Metazoa</taxon>
        <taxon>Ecdysozoa</taxon>
        <taxon>Arthropoda</taxon>
        <taxon>Crustacea</taxon>
        <taxon>Multicrustacea</taxon>
        <taxon>Malacostraca</taxon>
        <taxon>Eumalacostraca</taxon>
        <taxon>Eucarida</taxon>
        <taxon>Decapoda</taxon>
        <taxon>Pleocyemata</taxon>
        <taxon>Brachyura</taxon>
        <taxon>Eubrachyura</taxon>
        <taxon>Portunoidea</taxon>
        <taxon>Portunidae</taxon>
        <taxon>Portuninae</taxon>
        <taxon>Portunus</taxon>
    </lineage>
</organism>
<evidence type="ECO:0000313" key="2">
    <source>
        <dbReference type="EMBL" id="MPC25839.1"/>
    </source>
</evidence>
<gene>
    <name evidence="2" type="ORF">E2C01_018962</name>
</gene>
<reference evidence="2 3" key="1">
    <citation type="submission" date="2019-05" db="EMBL/GenBank/DDBJ databases">
        <title>Another draft genome of Portunus trituberculatus and its Hox gene families provides insights of decapod evolution.</title>
        <authorList>
            <person name="Jeong J.-H."/>
            <person name="Song I."/>
            <person name="Kim S."/>
            <person name="Choi T."/>
            <person name="Kim D."/>
            <person name="Ryu S."/>
            <person name="Kim W."/>
        </authorList>
    </citation>
    <scope>NUCLEOTIDE SEQUENCE [LARGE SCALE GENOMIC DNA]</scope>
    <source>
        <tissue evidence="2">Muscle</tissue>
    </source>
</reference>
<comment type="caution">
    <text evidence="2">The sequence shown here is derived from an EMBL/GenBank/DDBJ whole genome shotgun (WGS) entry which is preliminary data.</text>
</comment>
<protein>
    <submittedName>
        <fullName evidence="2">Uncharacterized protein</fullName>
    </submittedName>
</protein>
<evidence type="ECO:0000256" key="1">
    <source>
        <dbReference type="SAM" id="MobiDB-lite"/>
    </source>
</evidence>
<name>A0A5B7DXL7_PORTR</name>
<proteinExistence type="predicted"/>
<sequence>MCFAGRRNCVSLHLDSLVVTSRFRRVAREAVPYARWSLVGGSRQPDKGVSLPARQTHHHHQDHLAPCQMSRPSKCYCR</sequence>
<dbReference type="EMBL" id="VSRR010001516">
    <property type="protein sequence ID" value="MPC25839.1"/>
    <property type="molecule type" value="Genomic_DNA"/>
</dbReference>